<evidence type="ECO:0000313" key="3">
    <source>
        <dbReference type="Proteomes" id="UP000076925"/>
    </source>
</evidence>
<feature type="region of interest" description="Disordered" evidence="1">
    <location>
        <begin position="58"/>
        <end position="117"/>
    </location>
</feature>
<keyword evidence="3" id="KW-1185">Reference proteome</keyword>
<proteinExistence type="predicted"/>
<dbReference type="Proteomes" id="UP000076925">
    <property type="component" value="Unassembled WGS sequence"/>
</dbReference>
<feature type="compositionally biased region" description="Polar residues" evidence="1">
    <location>
        <begin position="91"/>
        <end position="108"/>
    </location>
</feature>
<dbReference type="RefSeq" id="WP_017749667.1">
    <property type="nucleotide sequence ID" value="NZ_KQ976354.1"/>
</dbReference>
<feature type="compositionally biased region" description="Polar residues" evidence="1">
    <location>
        <begin position="63"/>
        <end position="82"/>
    </location>
</feature>
<gene>
    <name evidence="2" type="ORF">WA1_42840</name>
</gene>
<evidence type="ECO:0000256" key="1">
    <source>
        <dbReference type="SAM" id="MobiDB-lite"/>
    </source>
</evidence>
<accession>A0A139WVI5</accession>
<reference evidence="2 3" key="1">
    <citation type="journal article" date="2013" name="Genome Biol. Evol.">
        <title>Genomes of Stigonematalean cyanobacteria (subsection V) and the evolution of oxygenic photosynthesis from prokaryotes to plastids.</title>
        <authorList>
            <person name="Dagan T."/>
            <person name="Roettger M."/>
            <person name="Stucken K."/>
            <person name="Landan G."/>
            <person name="Koch R."/>
            <person name="Major P."/>
            <person name="Gould S.B."/>
            <person name="Goremykin V.V."/>
            <person name="Rippka R."/>
            <person name="Tandeau de Marsac N."/>
            <person name="Gugger M."/>
            <person name="Lockhart P.J."/>
            <person name="Allen J.F."/>
            <person name="Brune I."/>
            <person name="Maus I."/>
            <person name="Puhler A."/>
            <person name="Martin W.F."/>
        </authorList>
    </citation>
    <scope>NUCLEOTIDE SEQUENCE [LARGE SCALE GENOMIC DNA]</scope>
    <source>
        <strain evidence="2 3">PCC 7110</strain>
    </source>
</reference>
<dbReference type="EMBL" id="ANNX02000047">
    <property type="protein sequence ID" value="KYC36445.1"/>
    <property type="molecule type" value="Genomic_DNA"/>
</dbReference>
<dbReference type="OrthoDB" id="516775at2"/>
<comment type="caution">
    <text evidence="2">The sequence shown here is derived from an EMBL/GenBank/DDBJ whole genome shotgun (WGS) entry which is preliminary data.</text>
</comment>
<evidence type="ECO:0000313" key="2">
    <source>
        <dbReference type="EMBL" id="KYC36445.1"/>
    </source>
</evidence>
<dbReference type="AlphaFoldDB" id="A0A139WVI5"/>
<protein>
    <submittedName>
        <fullName evidence="2">Uncharacterized protein</fullName>
    </submittedName>
</protein>
<name>A0A139WVI5_9CYAN</name>
<organism evidence="2 3">
    <name type="scientific">Scytonema hofmannii PCC 7110</name>
    <dbReference type="NCBI Taxonomy" id="128403"/>
    <lineage>
        <taxon>Bacteria</taxon>
        <taxon>Bacillati</taxon>
        <taxon>Cyanobacteriota</taxon>
        <taxon>Cyanophyceae</taxon>
        <taxon>Nostocales</taxon>
        <taxon>Scytonemataceae</taxon>
        <taxon>Scytonema</taxon>
    </lineage>
</organism>
<sequence>MNKLLQIQLKLNTFGFLKFSLITLAILLSFGAYSRANAESESAEVEVISVPSQEAYYIDDKTQNNPSGDRSNLKNKNTSGNGNLYVPEILENNQNANTANSAPSTLNSPDKRETSKT</sequence>